<reference evidence="8 9" key="1">
    <citation type="submission" date="2022-07" db="EMBL/GenBank/DDBJ databases">
        <title>Genome-wide signatures of adaptation to extreme environments.</title>
        <authorList>
            <person name="Cho C.H."/>
            <person name="Yoon H.S."/>
        </authorList>
    </citation>
    <scope>NUCLEOTIDE SEQUENCE [LARGE SCALE GENOMIC DNA]</scope>
    <source>
        <strain evidence="8 9">DBV 063 E5</strain>
    </source>
</reference>
<gene>
    <name evidence="8" type="ORF">CDCA_CDCA12G3534</name>
</gene>
<dbReference type="Gene3D" id="2.40.30.10">
    <property type="entry name" value="Translation factors"/>
    <property type="match status" value="1"/>
</dbReference>
<dbReference type="SUPFAM" id="SSF52343">
    <property type="entry name" value="Ferredoxin reductase-like, C-terminal NADP-linked domain"/>
    <property type="match status" value="1"/>
</dbReference>
<keyword evidence="5" id="KW-0560">Oxidoreductase</keyword>
<dbReference type="InterPro" id="IPR017927">
    <property type="entry name" value="FAD-bd_FR_type"/>
</dbReference>
<name>A0AAV9IZ18_CYACA</name>
<comment type="cofactor">
    <cofactor evidence="1 6">
        <name>FAD</name>
        <dbReference type="ChEBI" id="CHEBI:57692"/>
    </cofactor>
</comment>
<dbReference type="EC" id="1.6.2.2" evidence="2"/>
<keyword evidence="9" id="KW-1185">Reference proteome</keyword>
<feature type="binding site" evidence="6">
    <location>
        <position position="136"/>
    </location>
    <ligand>
        <name>FAD</name>
        <dbReference type="ChEBI" id="CHEBI:57692"/>
    </ligand>
</feature>
<dbReference type="GO" id="GO:0090524">
    <property type="term" value="F:cytochrome-b5 reductase activity, acting on NADH"/>
    <property type="evidence" value="ECO:0007669"/>
    <property type="project" value="UniProtKB-EC"/>
</dbReference>
<evidence type="ECO:0000256" key="2">
    <source>
        <dbReference type="ARBA" id="ARBA00012011"/>
    </source>
</evidence>
<evidence type="ECO:0000313" key="8">
    <source>
        <dbReference type="EMBL" id="KAK4537509.1"/>
    </source>
</evidence>
<accession>A0AAV9IZ18</accession>
<evidence type="ECO:0000256" key="3">
    <source>
        <dbReference type="ARBA" id="ARBA00022630"/>
    </source>
</evidence>
<sequence>MSRSRALIGGAGTGLAAAWWLHHASHDASTASSPHRERWRRWLPLPGLSWASAQAQSLNRRLGGDKTVLSVNEWTTWKLVQTSMESTTARRFLFEPVQDAAEGITVATSTPVEVPPISCVMLRARVDEASDEVAVRPYNPITPRFSDGSLAFVIREYAGGKLSPRLHELRPGDIVEMKGPFEQYRMTAGEHAGRDVVLIAGGTGVTPCYQLIQDLVRRRREGDERRLPARLLLVFANNSELEILMRQDIEALAESSDGYLQIQYVVKEAPLVPAPNITHGLVTREYLQRVLPPPERDPFVLVCGPPGMMEAVSGPKTKDRKQGELSGALKALGYREAHVWKL</sequence>
<dbReference type="Proteomes" id="UP001301350">
    <property type="component" value="Unassembled WGS sequence"/>
</dbReference>
<dbReference type="Pfam" id="PF00175">
    <property type="entry name" value="NAD_binding_1"/>
    <property type="match status" value="1"/>
</dbReference>
<dbReference type="AlphaFoldDB" id="A0AAV9IZ18"/>
<dbReference type="Gene3D" id="3.40.50.80">
    <property type="entry name" value="Nucleotide-binding domain of ferredoxin-NADP reductase (FNR) module"/>
    <property type="match status" value="1"/>
</dbReference>
<dbReference type="EMBL" id="JANCYW010000012">
    <property type="protein sequence ID" value="KAK4537509.1"/>
    <property type="molecule type" value="Genomic_DNA"/>
</dbReference>
<dbReference type="SUPFAM" id="SSF63380">
    <property type="entry name" value="Riboflavin synthase domain-like"/>
    <property type="match status" value="1"/>
</dbReference>
<feature type="binding site" evidence="6">
    <location>
        <position position="206"/>
    </location>
    <ligand>
        <name>FAD</name>
        <dbReference type="ChEBI" id="CHEBI:57692"/>
    </ligand>
</feature>
<evidence type="ECO:0000256" key="4">
    <source>
        <dbReference type="ARBA" id="ARBA00022827"/>
    </source>
</evidence>
<dbReference type="PANTHER" id="PTHR19370">
    <property type="entry name" value="NADH-CYTOCHROME B5 REDUCTASE"/>
    <property type="match status" value="1"/>
</dbReference>
<dbReference type="InterPro" id="IPR001433">
    <property type="entry name" value="OxRdtase_FAD/NAD-bd"/>
</dbReference>
<comment type="caution">
    <text evidence="8">The sequence shown here is derived from an EMBL/GenBank/DDBJ whole genome shotgun (WGS) entry which is preliminary data.</text>
</comment>
<dbReference type="InterPro" id="IPR001834">
    <property type="entry name" value="CBR-like"/>
</dbReference>
<feature type="binding site" evidence="6">
    <location>
        <position position="137"/>
    </location>
    <ligand>
        <name>FAD</name>
        <dbReference type="ChEBI" id="CHEBI:57692"/>
    </ligand>
</feature>
<dbReference type="InterPro" id="IPR008333">
    <property type="entry name" value="Cbr1-like_FAD-bd_dom"/>
</dbReference>
<dbReference type="CDD" id="cd06183">
    <property type="entry name" value="cyt_b5_reduct_like"/>
    <property type="match status" value="1"/>
</dbReference>
<protein>
    <recommendedName>
        <fullName evidence="2">cytochrome-b5 reductase</fullName>
        <ecNumber evidence="2">1.6.2.2</ecNumber>
    </recommendedName>
</protein>
<feature type="binding site" evidence="6">
    <location>
        <position position="161"/>
    </location>
    <ligand>
        <name>FAD</name>
        <dbReference type="ChEBI" id="CHEBI:57692"/>
    </ligand>
</feature>
<dbReference type="InterPro" id="IPR017938">
    <property type="entry name" value="Riboflavin_synthase-like_b-brl"/>
</dbReference>
<dbReference type="PANTHER" id="PTHR19370:SF171">
    <property type="entry name" value="NADH-CYTOCHROME B5 REDUCTASE 2"/>
    <property type="match status" value="1"/>
</dbReference>
<evidence type="ECO:0000256" key="6">
    <source>
        <dbReference type="PIRSR" id="PIRSR601834-1"/>
    </source>
</evidence>
<dbReference type="InterPro" id="IPR039261">
    <property type="entry name" value="FNR_nucleotide-bd"/>
</dbReference>
<evidence type="ECO:0000256" key="1">
    <source>
        <dbReference type="ARBA" id="ARBA00001974"/>
    </source>
</evidence>
<proteinExistence type="predicted"/>
<feature type="binding site" evidence="6">
    <location>
        <position position="138"/>
    </location>
    <ligand>
        <name>FAD</name>
        <dbReference type="ChEBI" id="CHEBI:57692"/>
    </ligand>
</feature>
<dbReference type="PRINTS" id="PR00406">
    <property type="entry name" value="CYTB5RDTASE"/>
</dbReference>
<evidence type="ECO:0000259" key="7">
    <source>
        <dbReference type="PROSITE" id="PS51384"/>
    </source>
</evidence>
<feature type="binding site" evidence="6">
    <location>
        <position position="163"/>
    </location>
    <ligand>
        <name>FAD</name>
        <dbReference type="ChEBI" id="CHEBI:57692"/>
    </ligand>
</feature>
<dbReference type="PROSITE" id="PS51384">
    <property type="entry name" value="FAD_FR"/>
    <property type="match status" value="1"/>
</dbReference>
<evidence type="ECO:0000256" key="5">
    <source>
        <dbReference type="ARBA" id="ARBA00023002"/>
    </source>
</evidence>
<keyword evidence="3 6" id="KW-0285">Flavoprotein</keyword>
<organism evidence="8 9">
    <name type="scientific">Cyanidium caldarium</name>
    <name type="common">Red alga</name>
    <dbReference type="NCBI Taxonomy" id="2771"/>
    <lineage>
        <taxon>Eukaryota</taxon>
        <taxon>Rhodophyta</taxon>
        <taxon>Bangiophyceae</taxon>
        <taxon>Cyanidiales</taxon>
        <taxon>Cyanidiaceae</taxon>
        <taxon>Cyanidium</taxon>
    </lineage>
</organism>
<feature type="binding site" evidence="6">
    <location>
        <position position="153"/>
    </location>
    <ligand>
        <name>FAD</name>
        <dbReference type="ChEBI" id="CHEBI:57692"/>
    </ligand>
</feature>
<evidence type="ECO:0000313" key="9">
    <source>
        <dbReference type="Proteomes" id="UP001301350"/>
    </source>
</evidence>
<dbReference type="Pfam" id="PF00970">
    <property type="entry name" value="FAD_binding_6"/>
    <property type="match status" value="1"/>
</dbReference>
<keyword evidence="4 6" id="KW-0274">FAD</keyword>
<feature type="domain" description="FAD-binding FR-type" evidence="7">
    <location>
        <begin position="72"/>
        <end position="187"/>
    </location>
</feature>